<evidence type="ECO:0000313" key="2">
    <source>
        <dbReference type="EMBL" id="QDK69914.1"/>
    </source>
</evidence>
<evidence type="ECO:0000256" key="1">
    <source>
        <dbReference type="SAM" id="Phobius"/>
    </source>
</evidence>
<accession>A0A514Z5P8</accession>
<organism evidence="2 3">
    <name type="scientific">Lactococcus protaetiae</name>
    <dbReference type="NCBI Taxonomy" id="2592653"/>
    <lineage>
        <taxon>Bacteria</taxon>
        <taxon>Bacillati</taxon>
        <taxon>Bacillota</taxon>
        <taxon>Bacilli</taxon>
        <taxon>Lactobacillales</taxon>
        <taxon>Streptococcaceae</taxon>
        <taxon>Lactococcus</taxon>
    </lineage>
</organism>
<dbReference type="EMBL" id="CP041356">
    <property type="protein sequence ID" value="QDK69914.1"/>
    <property type="molecule type" value="Genomic_DNA"/>
</dbReference>
<proteinExistence type="predicted"/>
<keyword evidence="1" id="KW-0472">Membrane</keyword>
<name>A0A514Z5P8_9LACT</name>
<sequence>MIRIGIFLHFLCGSVAVLGGMAGMSNPEGVWGLTTEMLVNGPFDNFFVPSLFLFLVLGLGNISCGLVVLRNECFSMFSFIAFGMLQVAFILVQVLLLWSFTPLHGIFLGMGFIQLAIGFRYLLQNLVKQN</sequence>
<dbReference type="KEGG" id="lack:FLP15_00455"/>
<feature type="transmembrane region" description="Helical" evidence="1">
    <location>
        <begin position="76"/>
        <end position="100"/>
    </location>
</feature>
<reference evidence="2 3" key="1">
    <citation type="submission" date="2019-07" db="EMBL/GenBank/DDBJ databases">
        <title>Genome sequencing of KACC 19320.</title>
        <authorList>
            <person name="Heo J."/>
            <person name="Kim S.-J."/>
            <person name="Kim J.-S."/>
            <person name="Hong S.-B."/>
            <person name="Kwon S.-W."/>
        </authorList>
    </citation>
    <scope>NUCLEOTIDE SEQUENCE [LARGE SCALE GENOMIC DNA]</scope>
    <source>
        <strain evidence="2 3">KACC 19320</strain>
    </source>
</reference>
<feature type="transmembrane region" description="Helical" evidence="1">
    <location>
        <begin position="46"/>
        <end position="69"/>
    </location>
</feature>
<keyword evidence="1" id="KW-0812">Transmembrane</keyword>
<feature type="transmembrane region" description="Helical" evidence="1">
    <location>
        <begin position="106"/>
        <end position="123"/>
    </location>
</feature>
<keyword evidence="1" id="KW-1133">Transmembrane helix</keyword>
<protein>
    <submittedName>
        <fullName evidence="2">Uncharacterized protein</fullName>
    </submittedName>
</protein>
<dbReference type="Proteomes" id="UP000315128">
    <property type="component" value="Chromosome"/>
</dbReference>
<dbReference type="RefSeq" id="WP_142765580.1">
    <property type="nucleotide sequence ID" value="NZ_CP041356.1"/>
</dbReference>
<gene>
    <name evidence="2" type="ORF">FLP15_00455</name>
</gene>
<dbReference type="AlphaFoldDB" id="A0A514Z5P8"/>
<keyword evidence="3" id="KW-1185">Reference proteome</keyword>
<evidence type="ECO:0000313" key="3">
    <source>
        <dbReference type="Proteomes" id="UP000315128"/>
    </source>
</evidence>